<feature type="transmembrane region" description="Helical" evidence="1">
    <location>
        <begin position="7"/>
        <end position="26"/>
    </location>
</feature>
<accession>A0ABW3GJT3</accession>
<dbReference type="RefSeq" id="WP_379077810.1">
    <property type="nucleotide sequence ID" value="NZ_JBHTJW010000004.1"/>
</dbReference>
<name>A0ABW3GJT3_9PROT</name>
<keyword evidence="1" id="KW-0472">Membrane</keyword>
<organism evidence="2 3">
    <name type="scientific">Methylophilus glucosoxydans</name>
    <dbReference type="NCBI Taxonomy" id="752553"/>
    <lineage>
        <taxon>Bacteria</taxon>
        <taxon>Pseudomonadati</taxon>
        <taxon>Pseudomonadota</taxon>
        <taxon>Betaproteobacteria</taxon>
        <taxon>Nitrosomonadales</taxon>
        <taxon>Methylophilaceae</taxon>
        <taxon>Methylophilus</taxon>
    </lineage>
</organism>
<keyword evidence="1" id="KW-0812">Transmembrane</keyword>
<keyword evidence="1" id="KW-1133">Transmembrane helix</keyword>
<evidence type="ECO:0000313" key="2">
    <source>
        <dbReference type="EMBL" id="MFD0930861.1"/>
    </source>
</evidence>
<evidence type="ECO:0000256" key="1">
    <source>
        <dbReference type="SAM" id="Phobius"/>
    </source>
</evidence>
<dbReference type="EMBL" id="JBHTJW010000004">
    <property type="protein sequence ID" value="MFD0930861.1"/>
    <property type="molecule type" value="Genomic_DNA"/>
</dbReference>
<dbReference type="Proteomes" id="UP001597106">
    <property type="component" value="Unassembled WGS sequence"/>
</dbReference>
<proteinExistence type="predicted"/>
<comment type="caution">
    <text evidence="2">The sequence shown here is derived from an EMBL/GenBank/DDBJ whole genome shotgun (WGS) entry which is preliminary data.</text>
</comment>
<gene>
    <name evidence="2" type="ORF">ACFQ1T_13815</name>
</gene>
<evidence type="ECO:0000313" key="3">
    <source>
        <dbReference type="Proteomes" id="UP001597106"/>
    </source>
</evidence>
<keyword evidence="3" id="KW-1185">Reference proteome</keyword>
<sequence>MEDFAKVFFSSSLGVIFTIFLLKTWFTARITHSIKNEYDRQFETYKRELDRKQKIELVAELLAEWIKHPNGEEIPTDQRTTLNKLSFQASLWLPEELAAELSKTLQLRPDSKSIFDILLYARSQLLGDNSLTADLVTFWEPKLEQSVNSILPVKNPNIHSTAATQKAAQSSS</sequence>
<protein>
    <submittedName>
        <fullName evidence="2">Uncharacterized protein</fullName>
    </submittedName>
</protein>
<reference evidence="3" key="1">
    <citation type="journal article" date="2019" name="Int. J. Syst. Evol. Microbiol.">
        <title>The Global Catalogue of Microorganisms (GCM) 10K type strain sequencing project: providing services to taxonomists for standard genome sequencing and annotation.</title>
        <authorList>
            <consortium name="The Broad Institute Genomics Platform"/>
            <consortium name="The Broad Institute Genome Sequencing Center for Infectious Disease"/>
            <person name="Wu L."/>
            <person name="Ma J."/>
        </authorList>
    </citation>
    <scope>NUCLEOTIDE SEQUENCE [LARGE SCALE GENOMIC DNA]</scope>
    <source>
        <strain evidence="3">CCUG 59685</strain>
    </source>
</reference>